<sequence>MKHSIFYKDDVIESYDNQDGRRVSLRKRTKSRRYTESEYGLDADEFDKTIPHVNEIIVENETKAWNSFYTNEKISDIPFSGFGTAETVKVIALSLRRLRKNSELMSNDDTILEVGHGKHPLIWDLRKRFRFRYYFGIEFSDTAIFEAIKLKSKLFWSDKDNYIGKNAEFLSTSSLKYFNPDGSTTATVVVPENLQKSTLCAGSISIILGKSFLDYISCRLTQSINASNWNAEPRISQSVVDTFDSLALALRDSDSSILMFIEPDDFVKFRDHIGIITKVIYTSTFIKDSPAKMLKLAFVRRHNNLGAICYSLKRTSVTYKDYLELRNDVYEVTKKLYQLQGYQDEDWLLPYTVPPKWNSTDTKDFENISYI</sequence>
<dbReference type="KEGG" id="beq:BEWA_008030"/>
<dbReference type="OrthoDB" id="390891at2759"/>
<dbReference type="VEuPathDB" id="PiroplasmaDB:BEWA_008030"/>
<dbReference type="AlphaFoldDB" id="L0B1P6"/>
<dbReference type="InterPro" id="IPR029063">
    <property type="entry name" value="SAM-dependent_MTases_sf"/>
</dbReference>
<gene>
    <name evidence="1" type="ORF">BEWA_008030</name>
</gene>
<dbReference type="RefSeq" id="XP_004831059.1">
    <property type="nucleotide sequence ID" value="XM_004831002.1"/>
</dbReference>
<evidence type="ECO:0000313" key="2">
    <source>
        <dbReference type="Proteomes" id="UP000031512"/>
    </source>
</evidence>
<accession>L0B1P6</accession>
<protein>
    <submittedName>
        <fullName evidence="1">Uncharacterized protein</fullName>
    </submittedName>
</protein>
<proteinExistence type="predicted"/>
<reference evidence="1 2" key="1">
    <citation type="journal article" date="2012" name="BMC Genomics">
        <title>Comparative genomic analysis and phylogenetic position of Theileria equi.</title>
        <authorList>
            <person name="Kappmeyer L.S."/>
            <person name="Thiagarajan M."/>
            <person name="Herndon D.R."/>
            <person name="Ramsay J.D."/>
            <person name="Caler E."/>
            <person name="Djikeng A."/>
            <person name="Gillespie J.J."/>
            <person name="Lau A.O."/>
            <person name="Roalson E.H."/>
            <person name="Silva J.C."/>
            <person name="Silva M.G."/>
            <person name="Suarez C.E."/>
            <person name="Ueti M.W."/>
            <person name="Nene V.M."/>
            <person name="Mealey R.H."/>
            <person name="Knowles D.P."/>
            <person name="Brayton K.A."/>
        </authorList>
    </citation>
    <scope>NUCLEOTIDE SEQUENCE [LARGE SCALE GENOMIC DNA]</scope>
    <source>
        <strain evidence="1 2">WA</strain>
    </source>
</reference>
<organism evidence="1 2">
    <name type="scientific">Theileria equi strain WA</name>
    <dbReference type="NCBI Taxonomy" id="1537102"/>
    <lineage>
        <taxon>Eukaryota</taxon>
        <taxon>Sar</taxon>
        <taxon>Alveolata</taxon>
        <taxon>Apicomplexa</taxon>
        <taxon>Aconoidasida</taxon>
        <taxon>Piroplasmida</taxon>
        <taxon>Theileriidae</taxon>
        <taxon>Theileria</taxon>
    </lineage>
</organism>
<keyword evidence="2" id="KW-1185">Reference proteome</keyword>
<dbReference type="eggNOG" id="ENOG502QWYW">
    <property type="taxonomic scope" value="Eukaryota"/>
</dbReference>
<dbReference type="Proteomes" id="UP000031512">
    <property type="component" value="Chromosome 3"/>
</dbReference>
<dbReference type="GeneID" id="15805655"/>
<evidence type="ECO:0000313" key="1">
    <source>
        <dbReference type="EMBL" id="AFZ81393.1"/>
    </source>
</evidence>
<dbReference type="Gene3D" id="3.40.50.150">
    <property type="entry name" value="Vaccinia Virus protein VP39"/>
    <property type="match status" value="1"/>
</dbReference>
<dbReference type="EMBL" id="CP001670">
    <property type="protein sequence ID" value="AFZ81393.1"/>
    <property type="molecule type" value="Genomic_DNA"/>
</dbReference>
<name>L0B1P6_THEEQ</name>